<evidence type="ECO:0000256" key="1">
    <source>
        <dbReference type="SAM" id="MobiDB-lite"/>
    </source>
</evidence>
<feature type="compositionally biased region" description="Basic and acidic residues" evidence="1">
    <location>
        <begin position="14"/>
        <end position="37"/>
    </location>
</feature>
<accession>A0A0A9FMZ5</accession>
<dbReference type="AlphaFoldDB" id="A0A0A9FMZ5"/>
<feature type="region of interest" description="Disordered" evidence="1">
    <location>
        <begin position="1"/>
        <end position="44"/>
    </location>
</feature>
<evidence type="ECO:0000313" key="2">
    <source>
        <dbReference type="EMBL" id="JAE12669.1"/>
    </source>
</evidence>
<organism evidence="2">
    <name type="scientific">Arundo donax</name>
    <name type="common">Giant reed</name>
    <name type="synonym">Donax arundinaceus</name>
    <dbReference type="NCBI Taxonomy" id="35708"/>
    <lineage>
        <taxon>Eukaryota</taxon>
        <taxon>Viridiplantae</taxon>
        <taxon>Streptophyta</taxon>
        <taxon>Embryophyta</taxon>
        <taxon>Tracheophyta</taxon>
        <taxon>Spermatophyta</taxon>
        <taxon>Magnoliopsida</taxon>
        <taxon>Liliopsida</taxon>
        <taxon>Poales</taxon>
        <taxon>Poaceae</taxon>
        <taxon>PACMAD clade</taxon>
        <taxon>Arundinoideae</taxon>
        <taxon>Arundineae</taxon>
        <taxon>Arundo</taxon>
    </lineage>
</organism>
<proteinExistence type="predicted"/>
<name>A0A0A9FMZ5_ARUDO</name>
<sequence length="44" mass="5087">MRSLGGVVLVQLEGDPKSRTSREEDEEKVKEEGESYHRRPCRRG</sequence>
<reference evidence="2" key="2">
    <citation type="journal article" date="2015" name="Data Brief">
        <title>Shoot transcriptome of the giant reed, Arundo donax.</title>
        <authorList>
            <person name="Barrero R.A."/>
            <person name="Guerrero F.D."/>
            <person name="Moolhuijzen P."/>
            <person name="Goolsby J.A."/>
            <person name="Tidwell J."/>
            <person name="Bellgard S.E."/>
            <person name="Bellgard M.I."/>
        </authorList>
    </citation>
    <scope>NUCLEOTIDE SEQUENCE</scope>
    <source>
        <tissue evidence="2">Shoot tissue taken approximately 20 cm above the soil surface</tissue>
    </source>
</reference>
<reference evidence="2" key="1">
    <citation type="submission" date="2014-09" db="EMBL/GenBank/DDBJ databases">
        <authorList>
            <person name="Magalhaes I.L.F."/>
            <person name="Oliveira U."/>
            <person name="Santos F.R."/>
            <person name="Vidigal T.H.D.A."/>
            <person name="Brescovit A.D."/>
            <person name="Santos A.J."/>
        </authorList>
    </citation>
    <scope>NUCLEOTIDE SEQUENCE</scope>
    <source>
        <tissue evidence="2">Shoot tissue taken approximately 20 cm above the soil surface</tissue>
    </source>
</reference>
<dbReference type="EMBL" id="GBRH01185227">
    <property type="protein sequence ID" value="JAE12669.1"/>
    <property type="molecule type" value="Transcribed_RNA"/>
</dbReference>
<protein>
    <submittedName>
        <fullName evidence="2">Uncharacterized protein</fullName>
    </submittedName>
</protein>